<accession>A0A4C1WCP5</accession>
<gene>
    <name evidence="1" type="ORF">EVAR_8460_1</name>
</gene>
<comment type="caution">
    <text evidence="1">The sequence shown here is derived from an EMBL/GenBank/DDBJ whole genome shotgun (WGS) entry which is preliminary data.</text>
</comment>
<dbReference type="OrthoDB" id="10050074at2759"/>
<dbReference type="AlphaFoldDB" id="A0A4C1WCP5"/>
<name>A0A4C1WCP5_EUMVA</name>
<organism evidence="1 2">
    <name type="scientific">Eumeta variegata</name>
    <name type="common">Bagworm moth</name>
    <name type="synonym">Eumeta japonica</name>
    <dbReference type="NCBI Taxonomy" id="151549"/>
    <lineage>
        <taxon>Eukaryota</taxon>
        <taxon>Metazoa</taxon>
        <taxon>Ecdysozoa</taxon>
        <taxon>Arthropoda</taxon>
        <taxon>Hexapoda</taxon>
        <taxon>Insecta</taxon>
        <taxon>Pterygota</taxon>
        <taxon>Neoptera</taxon>
        <taxon>Endopterygota</taxon>
        <taxon>Lepidoptera</taxon>
        <taxon>Glossata</taxon>
        <taxon>Ditrysia</taxon>
        <taxon>Tineoidea</taxon>
        <taxon>Psychidae</taxon>
        <taxon>Oiketicinae</taxon>
        <taxon>Eumeta</taxon>
    </lineage>
</organism>
<sequence length="205" mass="23168">MLFSPHDIAHIQHIEEKIQNKASLEPKDGTVLTYASPVFAHAAPYIEIPDIAKYMKNASKRFFDIAGSHPNALLGSAVVSNHRTFIILSDKSRAVDTPACHPAAFGEVIIEIQLLPTKLFQLQGKIFNGFHLHTTRVHERAGVRYAFFYVRLVAKKEKKLHIKNVVPTDTDKQKVNKFLALIIARRCHHAHKIIALTRPPMTVRE</sequence>
<evidence type="ECO:0000313" key="1">
    <source>
        <dbReference type="EMBL" id="GBP48851.1"/>
    </source>
</evidence>
<keyword evidence="2" id="KW-1185">Reference proteome</keyword>
<reference evidence="1 2" key="1">
    <citation type="journal article" date="2019" name="Commun. Biol.">
        <title>The bagworm genome reveals a unique fibroin gene that provides high tensile strength.</title>
        <authorList>
            <person name="Kono N."/>
            <person name="Nakamura H."/>
            <person name="Ohtoshi R."/>
            <person name="Tomita M."/>
            <person name="Numata K."/>
            <person name="Arakawa K."/>
        </authorList>
    </citation>
    <scope>NUCLEOTIDE SEQUENCE [LARGE SCALE GENOMIC DNA]</scope>
</reference>
<protein>
    <submittedName>
        <fullName evidence="1">Uncharacterized protein</fullName>
    </submittedName>
</protein>
<dbReference type="EMBL" id="BGZK01000531">
    <property type="protein sequence ID" value="GBP48851.1"/>
    <property type="molecule type" value="Genomic_DNA"/>
</dbReference>
<proteinExistence type="predicted"/>
<dbReference type="Proteomes" id="UP000299102">
    <property type="component" value="Unassembled WGS sequence"/>
</dbReference>
<evidence type="ECO:0000313" key="2">
    <source>
        <dbReference type="Proteomes" id="UP000299102"/>
    </source>
</evidence>